<accession>A0A9P6NIT2</accession>
<dbReference type="EMBL" id="MU167256">
    <property type="protein sequence ID" value="KAG0146774.1"/>
    <property type="molecule type" value="Genomic_DNA"/>
</dbReference>
<dbReference type="Proteomes" id="UP000886653">
    <property type="component" value="Unassembled WGS sequence"/>
</dbReference>
<comment type="caution">
    <text evidence="2">The sequence shown here is derived from an EMBL/GenBank/DDBJ whole genome shotgun (WGS) entry which is preliminary data.</text>
</comment>
<feature type="region of interest" description="Disordered" evidence="1">
    <location>
        <begin position="82"/>
        <end position="118"/>
    </location>
</feature>
<proteinExistence type="predicted"/>
<sequence>MAPGTWSTVYDHSITGLEPALPAIADIPKPIRRRTRSTVQRQSPLKSSTNDSTNSTVEHILVPTDREQESLAEVNINLESLTIEDESDMSDLKGLAKKPKSLPPSPSDAGSDDEDKSIINTIKHRMDYIDKFINNVQKLEQDSSNMVQWKK</sequence>
<reference evidence="2" key="1">
    <citation type="submission" date="2013-11" db="EMBL/GenBank/DDBJ databases">
        <title>Genome sequence of the fusiform rust pathogen reveals effectors for host alternation and coevolution with pine.</title>
        <authorList>
            <consortium name="DOE Joint Genome Institute"/>
            <person name="Smith K."/>
            <person name="Pendleton A."/>
            <person name="Kubisiak T."/>
            <person name="Anderson C."/>
            <person name="Salamov A."/>
            <person name="Aerts A."/>
            <person name="Riley R."/>
            <person name="Clum A."/>
            <person name="Lindquist E."/>
            <person name="Ence D."/>
            <person name="Campbell M."/>
            <person name="Kronenberg Z."/>
            <person name="Feau N."/>
            <person name="Dhillon B."/>
            <person name="Hamelin R."/>
            <person name="Burleigh J."/>
            <person name="Smith J."/>
            <person name="Yandell M."/>
            <person name="Nelson C."/>
            <person name="Grigoriev I."/>
            <person name="Davis J."/>
        </authorList>
    </citation>
    <scope>NUCLEOTIDE SEQUENCE</scope>
    <source>
        <strain evidence="2">G11</strain>
    </source>
</reference>
<organism evidence="2 3">
    <name type="scientific">Cronartium quercuum f. sp. fusiforme G11</name>
    <dbReference type="NCBI Taxonomy" id="708437"/>
    <lineage>
        <taxon>Eukaryota</taxon>
        <taxon>Fungi</taxon>
        <taxon>Dikarya</taxon>
        <taxon>Basidiomycota</taxon>
        <taxon>Pucciniomycotina</taxon>
        <taxon>Pucciniomycetes</taxon>
        <taxon>Pucciniales</taxon>
        <taxon>Coleosporiaceae</taxon>
        <taxon>Cronartium</taxon>
    </lineage>
</organism>
<protein>
    <submittedName>
        <fullName evidence="2">Uncharacterized protein</fullName>
    </submittedName>
</protein>
<name>A0A9P6NIT2_9BASI</name>
<keyword evidence="3" id="KW-1185">Reference proteome</keyword>
<feature type="compositionally biased region" description="Polar residues" evidence="1">
    <location>
        <begin position="44"/>
        <end position="57"/>
    </location>
</feature>
<dbReference type="AlphaFoldDB" id="A0A9P6NIT2"/>
<gene>
    <name evidence="2" type="ORF">CROQUDRAFT_92256</name>
</gene>
<evidence type="ECO:0000256" key="1">
    <source>
        <dbReference type="SAM" id="MobiDB-lite"/>
    </source>
</evidence>
<evidence type="ECO:0000313" key="2">
    <source>
        <dbReference type="EMBL" id="KAG0146774.1"/>
    </source>
</evidence>
<evidence type="ECO:0000313" key="3">
    <source>
        <dbReference type="Proteomes" id="UP000886653"/>
    </source>
</evidence>
<feature type="region of interest" description="Disordered" evidence="1">
    <location>
        <begin position="25"/>
        <end position="68"/>
    </location>
</feature>